<reference evidence="1" key="1">
    <citation type="submission" date="2020-03" db="EMBL/GenBank/DDBJ databases">
        <title>Draft sequencing of Paenibacilllus sp. S3N08.</title>
        <authorList>
            <person name="Kim D.-U."/>
        </authorList>
    </citation>
    <scope>NUCLEOTIDE SEQUENCE</scope>
    <source>
        <strain evidence="1">S3N08</strain>
    </source>
</reference>
<accession>A0ABX0J7L5</accession>
<dbReference type="NCBIfam" id="TIGR02241">
    <property type="entry name" value="conserved hypothetical phage tail region protein"/>
    <property type="match status" value="1"/>
</dbReference>
<name>A0ABX0J7L5_9BACL</name>
<organism evidence="1 2">
    <name type="scientific">Paenibacillus agricola</name>
    <dbReference type="NCBI Taxonomy" id="2716264"/>
    <lineage>
        <taxon>Bacteria</taxon>
        <taxon>Bacillati</taxon>
        <taxon>Bacillota</taxon>
        <taxon>Bacilli</taxon>
        <taxon>Bacillales</taxon>
        <taxon>Paenibacillaceae</taxon>
        <taxon>Paenibacillus</taxon>
    </lineage>
</organism>
<keyword evidence="2" id="KW-1185">Reference proteome</keyword>
<dbReference type="InterPro" id="IPR011747">
    <property type="entry name" value="CHP02241"/>
</dbReference>
<dbReference type="PANTHER" id="PTHR38009">
    <property type="entry name" value="CONSERVED HYPOTHETICAL PHAGE TAIL PROTEIN"/>
    <property type="match status" value="1"/>
</dbReference>
<dbReference type="Pfam" id="PF06841">
    <property type="entry name" value="Phage_T4_gp19"/>
    <property type="match status" value="1"/>
</dbReference>
<dbReference type="PANTHER" id="PTHR38009:SF1">
    <property type="entry name" value="CONSERVED HYPOTHETICAL PHAGE TAIL PROTEIN"/>
    <property type="match status" value="1"/>
</dbReference>
<dbReference type="Proteomes" id="UP001165962">
    <property type="component" value="Unassembled WGS sequence"/>
</dbReference>
<protein>
    <submittedName>
        <fullName evidence="1">Phage tail protein</fullName>
    </submittedName>
</protein>
<proteinExistence type="predicted"/>
<evidence type="ECO:0000313" key="2">
    <source>
        <dbReference type="Proteomes" id="UP001165962"/>
    </source>
</evidence>
<sequence length="146" mass="16685">MDDYRGVSAPFLFQVELDGLYVGGFTEVAGLQSETEMIEYMEGGVNDFVHYFPKQKKHPRIVLKRGITRTRDLWDWYEGVSNGKIVRKTGTIILYHTDGYEICRWNFLESFPVKWTGPELNATSSGVAIESIEIVHSGLKTIFSKK</sequence>
<evidence type="ECO:0000313" key="1">
    <source>
        <dbReference type="EMBL" id="NHN32422.1"/>
    </source>
</evidence>
<dbReference type="InterPro" id="IPR010667">
    <property type="entry name" value="Phage_T4_Gp19"/>
</dbReference>
<gene>
    <name evidence="1" type="ORF">G9U52_21505</name>
</gene>
<dbReference type="RefSeq" id="WP_166152713.1">
    <property type="nucleotide sequence ID" value="NZ_JAAOIW010000008.1"/>
</dbReference>
<dbReference type="EMBL" id="JAAOIW010000008">
    <property type="protein sequence ID" value="NHN32422.1"/>
    <property type="molecule type" value="Genomic_DNA"/>
</dbReference>
<comment type="caution">
    <text evidence="1">The sequence shown here is derived from an EMBL/GenBank/DDBJ whole genome shotgun (WGS) entry which is preliminary data.</text>
</comment>